<dbReference type="Proteomes" id="UP000199518">
    <property type="component" value="Unassembled WGS sequence"/>
</dbReference>
<proteinExistence type="predicted"/>
<dbReference type="STRING" id="1576369.SAMN05421753_11261"/>
<protein>
    <submittedName>
        <fullName evidence="1">Uncharacterized protein</fullName>
    </submittedName>
</protein>
<dbReference type="EMBL" id="FOQD01000012">
    <property type="protein sequence ID" value="SFI76678.1"/>
    <property type="molecule type" value="Genomic_DNA"/>
</dbReference>
<organism evidence="1 2">
    <name type="scientific">Planctomicrobium piriforme</name>
    <dbReference type="NCBI Taxonomy" id="1576369"/>
    <lineage>
        <taxon>Bacteria</taxon>
        <taxon>Pseudomonadati</taxon>
        <taxon>Planctomycetota</taxon>
        <taxon>Planctomycetia</taxon>
        <taxon>Planctomycetales</taxon>
        <taxon>Planctomycetaceae</taxon>
        <taxon>Planctomicrobium</taxon>
    </lineage>
</organism>
<keyword evidence="2" id="KW-1185">Reference proteome</keyword>
<name>A0A1I3KWG7_9PLAN</name>
<dbReference type="OrthoDB" id="213584at2"/>
<gene>
    <name evidence="1" type="ORF">SAMN05421753_11261</name>
</gene>
<dbReference type="AlphaFoldDB" id="A0A1I3KWG7"/>
<evidence type="ECO:0000313" key="1">
    <source>
        <dbReference type="EMBL" id="SFI76678.1"/>
    </source>
</evidence>
<sequence length="140" mass="15875">MTETEEAERLQMRMQRIRRRMDSDVVDLMSDAQQLLDWKYYIRRHPVACVAAIAAAGFFLVPKARQSVEKKVYLDPQVSREVALNSDKLHVEQAEEVAKQGLLMSAGALVLNTLVRAGVAYAGQYLRNTMQREFSGTSQN</sequence>
<dbReference type="RefSeq" id="WP_092051807.1">
    <property type="nucleotide sequence ID" value="NZ_FOQD01000012.1"/>
</dbReference>
<accession>A0A1I3KWG7</accession>
<evidence type="ECO:0000313" key="2">
    <source>
        <dbReference type="Proteomes" id="UP000199518"/>
    </source>
</evidence>
<reference evidence="2" key="1">
    <citation type="submission" date="2016-10" db="EMBL/GenBank/DDBJ databases">
        <authorList>
            <person name="Varghese N."/>
            <person name="Submissions S."/>
        </authorList>
    </citation>
    <scope>NUCLEOTIDE SEQUENCE [LARGE SCALE GENOMIC DNA]</scope>
    <source>
        <strain evidence="2">DSM 26348</strain>
    </source>
</reference>